<reference evidence="7 9" key="2">
    <citation type="submission" date="2016-10" db="EMBL/GenBank/DDBJ databases">
        <authorList>
            <person name="de Groot N.N."/>
        </authorList>
    </citation>
    <scope>NUCLEOTIDE SEQUENCE [LARGE SCALE GENOMIC DNA]</scope>
    <source>
        <strain evidence="7 9">CGMCC 1.10210</strain>
    </source>
</reference>
<comment type="similarity">
    <text evidence="1">Belongs to the ABC transporter superfamily.</text>
</comment>
<keyword evidence="2" id="KW-0813">Transport</keyword>
<keyword evidence="8" id="KW-1185">Reference proteome</keyword>
<dbReference type="Gene3D" id="3.40.50.300">
    <property type="entry name" value="P-loop containing nucleotide triphosphate hydrolases"/>
    <property type="match status" value="1"/>
</dbReference>
<evidence type="ECO:0000313" key="6">
    <source>
        <dbReference type="EMBL" id="KKC34121.1"/>
    </source>
</evidence>
<keyword evidence="4 7" id="KW-0067">ATP-binding</keyword>
<protein>
    <submittedName>
        <fullName evidence="6">ABC transporter ATP-binding protein</fullName>
    </submittedName>
    <submittedName>
        <fullName evidence="7">ABC-2 type transport system ATP-binding protein</fullName>
    </submittedName>
</protein>
<evidence type="ECO:0000256" key="1">
    <source>
        <dbReference type="ARBA" id="ARBA00005417"/>
    </source>
</evidence>
<dbReference type="Proteomes" id="UP000182258">
    <property type="component" value="Unassembled WGS sequence"/>
</dbReference>
<evidence type="ECO:0000259" key="5">
    <source>
        <dbReference type="PROSITE" id="PS50893"/>
    </source>
</evidence>
<dbReference type="SMART" id="SM00382">
    <property type="entry name" value="AAA"/>
    <property type="match status" value="1"/>
</dbReference>
<dbReference type="EMBL" id="FOMB01000016">
    <property type="protein sequence ID" value="SFC96590.1"/>
    <property type="molecule type" value="Genomic_DNA"/>
</dbReference>
<accession>A0A0F5Q0G7</accession>
<gene>
    <name evidence="7" type="ORF">SAMN04488059_11615</name>
    <name evidence="6" type="ORF">WH91_04710</name>
</gene>
<dbReference type="SUPFAM" id="SSF52540">
    <property type="entry name" value="P-loop containing nucleoside triphosphate hydrolases"/>
    <property type="match status" value="1"/>
</dbReference>
<dbReference type="InterPro" id="IPR003439">
    <property type="entry name" value="ABC_transporter-like_ATP-bd"/>
</dbReference>
<dbReference type="PROSITE" id="PS00211">
    <property type="entry name" value="ABC_TRANSPORTER_1"/>
    <property type="match status" value="1"/>
</dbReference>
<dbReference type="EMBL" id="LAPV01000059">
    <property type="protein sequence ID" value="KKC34121.1"/>
    <property type="molecule type" value="Genomic_DNA"/>
</dbReference>
<keyword evidence="3" id="KW-0547">Nucleotide-binding</keyword>
<sequence>MTPLIEARGVSKRFRQHKRFPGLLGAFKTLVTTEYTEVTAVNDISFDIAAGEAVGYLGPNGAGKSTMIKMMTGILVPSDGTLSVLGRTPHLERMANARQIGVVFGQRSQLWWDLPLIDSFTLHQRIYDIPLTRYQDNLKRFSELLDLKPFLDRAVRQLSLGQRMRAEIVMSLLHDPKILFLDEPTIGLDVVAKDAVRRFLAEINRERGVTIILTTHDLQDIETICPRLIMVDHAKLIFDGQLGKLRSALGSARRLTLEFATDPGPVVLSTATLTNDDGLIKHYLLEREEVSLVQILSEVGSTRDLKDVALHEPNIEEVIRTFYQRRNTASATTP</sequence>
<organism evidence="7 9">
    <name type="scientific">Devosia psychrophila</name>
    <dbReference type="NCBI Taxonomy" id="728005"/>
    <lineage>
        <taxon>Bacteria</taxon>
        <taxon>Pseudomonadati</taxon>
        <taxon>Pseudomonadota</taxon>
        <taxon>Alphaproteobacteria</taxon>
        <taxon>Hyphomicrobiales</taxon>
        <taxon>Devosiaceae</taxon>
        <taxon>Devosia</taxon>
    </lineage>
</organism>
<reference evidence="6 8" key="1">
    <citation type="submission" date="2015-03" db="EMBL/GenBank/DDBJ databases">
        <authorList>
            <person name="Lepp D."/>
            <person name="Hassan Y.I."/>
            <person name="Li X.-Z."/>
            <person name="Zhou T."/>
        </authorList>
    </citation>
    <scope>NUCLEOTIDE SEQUENCE [LARGE SCALE GENOMIC DNA]</scope>
    <source>
        <strain evidence="6 8">Cr7-05</strain>
    </source>
</reference>
<dbReference type="Pfam" id="PF00005">
    <property type="entry name" value="ABC_tran"/>
    <property type="match status" value="1"/>
</dbReference>
<evidence type="ECO:0000313" key="9">
    <source>
        <dbReference type="Proteomes" id="UP000182258"/>
    </source>
</evidence>
<dbReference type="RefSeq" id="WP_046169856.1">
    <property type="nucleotide sequence ID" value="NZ_FOMB01000016.1"/>
</dbReference>
<dbReference type="OrthoDB" id="9778547at2"/>
<dbReference type="Proteomes" id="UP000033519">
    <property type="component" value="Unassembled WGS sequence"/>
</dbReference>
<dbReference type="PATRIC" id="fig|728005.3.peg.3339"/>
<evidence type="ECO:0000256" key="2">
    <source>
        <dbReference type="ARBA" id="ARBA00022448"/>
    </source>
</evidence>
<evidence type="ECO:0000256" key="3">
    <source>
        <dbReference type="ARBA" id="ARBA00022741"/>
    </source>
</evidence>
<dbReference type="InterPro" id="IPR027417">
    <property type="entry name" value="P-loop_NTPase"/>
</dbReference>
<dbReference type="PANTHER" id="PTHR42711:SF1">
    <property type="entry name" value="ABC-TRANSPORT PROTEIN, ATP-BINDING COMPONENT"/>
    <property type="match status" value="1"/>
</dbReference>
<dbReference type="InterPro" id="IPR017871">
    <property type="entry name" value="ABC_transporter-like_CS"/>
</dbReference>
<dbReference type="GO" id="GO:0005524">
    <property type="term" value="F:ATP binding"/>
    <property type="evidence" value="ECO:0007669"/>
    <property type="project" value="UniProtKB-KW"/>
</dbReference>
<evidence type="ECO:0000256" key="4">
    <source>
        <dbReference type="ARBA" id="ARBA00022840"/>
    </source>
</evidence>
<proteinExistence type="inferred from homology"/>
<name>A0A0F5Q0G7_9HYPH</name>
<dbReference type="PROSITE" id="PS50893">
    <property type="entry name" value="ABC_TRANSPORTER_2"/>
    <property type="match status" value="1"/>
</dbReference>
<evidence type="ECO:0000313" key="7">
    <source>
        <dbReference type="EMBL" id="SFC96590.1"/>
    </source>
</evidence>
<dbReference type="GO" id="GO:0016887">
    <property type="term" value="F:ATP hydrolysis activity"/>
    <property type="evidence" value="ECO:0007669"/>
    <property type="project" value="InterPro"/>
</dbReference>
<dbReference type="AlphaFoldDB" id="A0A0F5Q0G7"/>
<dbReference type="InterPro" id="IPR050763">
    <property type="entry name" value="ABC_transporter_ATP-binding"/>
</dbReference>
<dbReference type="STRING" id="728005.SAMN04488059_11615"/>
<feature type="domain" description="ABC transporter" evidence="5">
    <location>
        <begin position="25"/>
        <end position="258"/>
    </location>
</feature>
<dbReference type="InterPro" id="IPR003593">
    <property type="entry name" value="AAA+_ATPase"/>
</dbReference>
<dbReference type="PANTHER" id="PTHR42711">
    <property type="entry name" value="ABC TRANSPORTER ATP-BINDING PROTEIN"/>
    <property type="match status" value="1"/>
</dbReference>
<evidence type="ECO:0000313" key="8">
    <source>
        <dbReference type="Proteomes" id="UP000033519"/>
    </source>
</evidence>